<keyword evidence="1" id="KW-0378">Hydrolase</keyword>
<dbReference type="NCBIfam" id="TIGR01076">
    <property type="entry name" value="sortase_fam"/>
    <property type="match status" value="1"/>
</dbReference>
<dbReference type="Gene3D" id="2.40.260.10">
    <property type="entry name" value="Sortase"/>
    <property type="match status" value="1"/>
</dbReference>
<evidence type="ECO:0000256" key="1">
    <source>
        <dbReference type="ARBA" id="ARBA00022801"/>
    </source>
</evidence>
<dbReference type="AlphaFoldDB" id="A0AAU8HRS5"/>
<dbReference type="EMBL" id="CP159485">
    <property type="protein sequence ID" value="XCI27851.1"/>
    <property type="molecule type" value="Genomic_DNA"/>
</dbReference>
<evidence type="ECO:0000313" key="3">
    <source>
        <dbReference type="EMBL" id="XCI27851.1"/>
    </source>
</evidence>
<dbReference type="GO" id="GO:0016787">
    <property type="term" value="F:hydrolase activity"/>
    <property type="evidence" value="ECO:0007669"/>
    <property type="project" value="UniProtKB-KW"/>
</dbReference>
<evidence type="ECO:0000256" key="2">
    <source>
        <dbReference type="PIRSR" id="PIRSR605754-1"/>
    </source>
</evidence>
<reference evidence="3" key="2">
    <citation type="submission" date="2024-06" db="EMBL/GenBank/DDBJ databases">
        <authorList>
            <person name="Petrova K.O."/>
            <person name="Toshchakov S.V."/>
            <person name="Boltjanskaja Y.V."/>
            <person name="Kevbrin V.V."/>
        </authorList>
    </citation>
    <scope>NUCLEOTIDE SEQUENCE</scope>
    <source>
        <strain evidence="3">Z-710</strain>
    </source>
</reference>
<name>A0AAU8HRS5_9FIRM</name>
<feature type="active site" description="Proton donor/acceptor" evidence="2">
    <location>
        <position position="136"/>
    </location>
</feature>
<gene>
    <name evidence="3" type="ORF">PRVXH_001775</name>
</gene>
<dbReference type="InterPro" id="IPR023365">
    <property type="entry name" value="Sortase_dom-sf"/>
</dbReference>
<proteinExistence type="predicted"/>
<feature type="active site" description="Acyl-thioester intermediate" evidence="2">
    <location>
        <position position="198"/>
    </location>
</feature>
<dbReference type="RefSeq" id="WP_353892428.1">
    <property type="nucleotide sequence ID" value="NZ_CP159485.1"/>
</dbReference>
<dbReference type="CDD" id="cd06166">
    <property type="entry name" value="Sortase_D_2"/>
    <property type="match status" value="1"/>
</dbReference>
<protein>
    <submittedName>
        <fullName evidence="3">Class D sortase</fullName>
    </submittedName>
</protein>
<dbReference type="InterPro" id="IPR005754">
    <property type="entry name" value="Sortase"/>
</dbReference>
<sequence>MKIIGVILIFLGLALIIYPPLQDFYVRNHQKQLINTYIQSRDEFEGDPEEYLREVMENLPSEDTESELGVTDPQEQDSTQKIIKDTNIIGIIEIPEIKVHLPIFYDANDSNLAKGAAMVKGTAFPWEDGNTAIAAHKGRQYGSFFNRLNEVKDGDLVKLHFLNEEYHYEVYESFVVWPDEVWVLEEVDEKAVVTLVVCISDGKKRLIVRGKLTSP</sequence>
<accession>A0AAU8HRS5</accession>
<organism evidence="3">
    <name type="scientific">Proteinivorax hydrogeniformans</name>
    <dbReference type="NCBI Taxonomy" id="1826727"/>
    <lineage>
        <taxon>Bacteria</taxon>
        <taxon>Bacillati</taxon>
        <taxon>Bacillota</taxon>
        <taxon>Clostridia</taxon>
        <taxon>Eubacteriales</taxon>
        <taxon>Proteinivoracaceae</taxon>
        <taxon>Proteinivorax</taxon>
    </lineage>
</organism>
<dbReference type="SUPFAM" id="SSF63817">
    <property type="entry name" value="Sortase"/>
    <property type="match status" value="1"/>
</dbReference>
<dbReference type="Pfam" id="PF04203">
    <property type="entry name" value="Sortase"/>
    <property type="match status" value="1"/>
</dbReference>
<dbReference type="InterPro" id="IPR042000">
    <property type="entry name" value="Sortase_D_2"/>
</dbReference>
<reference evidence="3" key="1">
    <citation type="journal article" date="2018" name="Antonie Van Leeuwenhoek">
        <title>Proteinivorax hydrogeniformans sp. nov., an anaerobic, haloalkaliphilic bacterium fermenting proteinaceous compounds with high hydrogen production.</title>
        <authorList>
            <person name="Boltyanskaya Y."/>
            <person name="Detkova E."/>
            <person name="Pimenov N."/>
            <person name="Kevbrin V."/>
        </authorList>
    </citation>
    <scope>NUCLEOTIDE SEQUENCE</scope>
    <source>
        <strain evidence="3">Z-710</strain>
    </source>
</reference>